<sequence length="148" mass="16313">MRLHTAEANVSQRLTPLPQLRAFALSSALGKGLRHSPLVPAVEAAVYFGKAESTQEKLSFTLHRVHLACCRLYCKPLQCSSDVGIKTLEIQQLVSNDEAGFVSLVSINDTVPEIQQVTSYSKSAPLATWLYDCREVTMADTLLHWSVP</sequence>
<accession>A0A2U9BH67</accession>
<proteinExistence type="predicted"/>
<dbReference type="AlphaFoldDB" id="A0A2U9BH67"/>
<protein>
    <submittedName>
        <fullName evidence="1">Uncharacterized protein</fullName>
    </submittedName>
</protein>
<name>A0A2U9BH67_SCOMX</name>
<dbReference type="Proteomes" id="UP000246464">
    <property type="component" value="Chromosome 6"/>
</dbReference>
<keyword evidence="2" id="KW-1185">Reference proteome</keyword>
<reference evidence="1 2" key="1">
    <citation type="submission" date="2017-12" db="EMBL/GenBank/DDBJ databases">
        <title>Integrating genomic resources of turbot (Scophthalmus maximus) in depth evaluation of genetic and physical mapping variation across individuals.</title>
        <authorList>
            <person name="Martinez P."/>
        </authorList>
    </citation>
    <scope>NUCLEOTIDE SEQUENCE [LARGE SCALE GENOMIC DNA]</scope>
</reference>
<evidence type="ECO:0000313" key="1">
    <source>
        <dbReference type="EMBL" id="AWP03378.1"/>
    </source>
</evidence>
<gene>
    <name evidence="1" type="ORF">SMAX5B_014163</name>
</gene>
<organism evidence="1 2">
    <name type="scientific">Scophthalmus maximus</name>
    <name type="common">Turbot</name>
    <name type="synonym">Psetta maxima</name>
    <dbReference type="NCBI Taxonomy" id="52904"/>
    <lineage>
        <taxon>Eukaryota</taxon>
        <taxon>Metazoa</taxon>
        <taxon>Chordata</taxon>
        <taxon>Craniata</taxon>
        <taxon>Vertebrata</taxon>
        <taxon>Euteleostomi</taxon>
        <taxon>Actinopterygii</taxon>
        <taxon>Neopterygii</taxon>
        <taxon>Teleostei</taxon>
        <taxon>Neoteleostei</taxon>
        <taxon>Acanthomorphata</taxon>
        <taxon>Carangaria</taxon>
        <taxon>Pleuronectiformes</taxon>
        <taxon>Pleuronectoidei</taxon>
        <taxon>Scophthalmidae</taxon>
        <taxon>Scophthalmus</taxon>
    </lineage>
</organism>
<dbReference type="EMBL" id="CP026248">
    <property type="protein sequence ID" value="AWP03378.1"/>
    <property type="molecule type" value="Genomic_DNA"/>
</dbReference>
<evidence type="ECO:0000313" key="2">
    <source>
        <dbReference type="Proteomes" id="UP000246464"/>
    </source>
</evidence>